<keyword evidence="3" id="KW-1185">Reference proteome</keyword>
<evidence type="ECO:0000313" key="3">
    <source>
        <dbReference type="Proteomes" id="UP000636800"/>
    </source>
</evidence>
<dbReference type="Proteomes" id="UP000636800">
    <property type="component" value="Chromosome 5"/>
</dbReference>
<evidence type="ECO:0000256" key="1">
    <source>
        <dbReference type="SAM" id="MobiDB-lite"/>
    </source>
</evidence>
<feature type="compositionally biased region" description="Low complexity" evidence="1">
    <location>
        <begin position="56"/>
        <end position="73"/>
    </location>
</feature>
<accession>A0A835V1B7</accession>
<name>A0A835V1B7_VANPL</name>
<sequence length="99" mass="10079">MKYHPGGSTTFKLQPLYLSYFLNTLQQLPPPPSLPFLAANLALIFAATASCPSLPFPSPSASSPFSPGSSAQPRSPGGWISAAGAVVSGSSSAAMVLPD</sequence>
<feature type="region of interest" description="Disordered" evidence="1">
    <location>
        <begin position="56"/>
        <end position="77"/>
    </location>
</feature>
<evidence type="ECO:0000313" key="2">
    <source>
        <dbReference type="EMBL" id="KAG0479471.1"/>
    </source>
</evidence>
<dbReference type="EMBL" id="JADCNL010000005">
    <property type="protein sequence ID" value="KAG0479471.1"/>
    <property type="molecule type" value="Genomic_DNA"/>
</dbReference>
<proteinExistence type="predicted"/>
<gene>
    <name evidence="2" type="ORF">HPP92_010329</name>
</gene>
<organism evidence="2 3">
    <name type="scientific">Vanilla planifolia</name>
    <name type="common">Vanilla</name>
    <dbReference type="NCBI Taxonomy" id="51239"/>
    <lineage>
        <taxon>Eukaryota</taxon>
        <taxon>Viridiplantae</taxon>
        <taxon>Streptophyta</taxon>
        <taxon>Embryophyta</taxon>
        <taxon>Tracheophyta</taxon>
        <taxon>Spermatophyta</taxon>
        <taxon>Magnoliopsida</taxon>
        <taxon>Liliopsida</taxon>
        <taxon>Asparagales</taxon>
        <taxon>Orchidaceae</taxon>
        <taxon>Vanilloideae</taxon>
        <taxon>Vanilleae</taxon>
        <taxon>Vanilla</taxon>
    </lineage>
</organism>
<reference evidence="2 3" key="1">
    <citation type="journal article" date="2020" name="Nat. Food">
        <title>A phased Vanilla planifolia genome enables genetic improvement of flavour and production.</title>
        <authorList>
            <person name="Hasing T."/>
            <person name="Tang H."/>
            <person name="Brym M."/>
            <person name="Khazi F."/>
            <person name="Huang T."/>
            <person name="Chambers A.H."/>
        </authorList>
    </citation>
    <scope>NUCLEOTIDE SEQUENCE [LARGE SCALE GENOMIC DNA]</scope>
    <source>
        <tissue evidence="2">Leaf</tissue>
    </source>
</reference>
<comment type="caution">
    <text evidence="2">The sequence shown here is derived from an EMBL/GenBank/DDBJ whole genome shotgun (WGS) entry which is preliminary data.</text>
</comment>
<protein>
    <submittedName>
        <fullName evidence="2">Uncharacterized protein</fullName>
    </submittedName>
</protein>
<dbReference type="AlphaFoldDB" id="A0A835V1B7"/>